<dbReference type="AlphaFoldDB" id="A0A6M1RI12"/>
<dbReference type="RefSeq" id="WP_165107237.1">
    <property type="nucleotide sequence ID" value="NZ_JAAKYA010000052.1"/>
</dbReference>
<dbReference type="EMBL" id="JAAKYA010000052">
    <property type="protein sequence ID" value="NGO39296.1"/>
    <property type="molecule type" value="Genomic_DNA"/>
</dbReference>
<protein>
    <submittedName>
        <fullName evidence="1">DUF4202 domain-containing protein</fullName>
    </submittedName>
</protein>
<name>A0A6M1RI12_9BACT</name>
<accession>A0A6M1RI12</accession>
<dbReference type="PANTHER" id="PTHR41729:SF1">
    <property type="entry name" value="GLUTAMYL-TRNA SYNTHETASE"/>
    <property type="match status" value="1"/>
</dbReference>
<evidence type="ECO:0000313" key="1">
    <source>
        <dbReference type="EMBL" id="NGO39296.1"/>
    </source>
</evidence>
<proteinExistence type="predicted"/>
<reference evidence="1 2" key="1">
    <citation type="submission" date="2020-02" db="EMBL/GenBank/DDBJ databases">
        <title>Draft genome sequence of Limisphaera ngatamarikiensis NGM72.4T, a thermophilic Verrucomicrobia grouped in subdivision 3.</title>
        <authorList>
            <person name="Carere C.R."/>
            <person name="Steen J."/>
            <person name="Hugenholtz P."/>
            <person name="Stott M.B."/>
        </authorList>
    </citation>
    <scope>NUCLEOTIDE SEQUENCE [LARGE SCALE GENOMIC DNA]</scope>
    <source>
        <strain evidence="1 2">NGM72.4</strain>
    </source>
</reference>
<dbReference type="Proteomes" id="UP000477311">
    <property type="component" value="Unassembled WGS sequence"/>
</dbReference>
<sequence>MVTEGFQPSDPTRFAEAIRRFDEENARDPNTIEVDGQRLPRELVYARWLSEWVVRLCPQAGEALRLAARCQHLRRWEIPRESFPMDRAGYLRWRTTLQRFHAEQSGRILREVGYPEEMVRRVQELNLKKGLPHDPEMQVLEDALCLVFLEHQLEDLAAKTSEEKLLNALARSWKKMSPAGRTAALGLHYSEPLRGLLARAIAMAEGGETGAEEP</sequence>
<organism evidence="1 2">
    <name type="scientific">Limisphaera ngatamarikiensis</name>
    <dbReference type="NCBI Taxonomy" id="1324935"/>
    <lineage>
        <taxon>Bacteria</taxon>
        <taxon>Pseudomonadati</taxon>
        <taxon>Verrucomicrobiota</taxon>
        <taxon>Verrucomicrobiia</taxon>
        <taxon>Limisphaerales</taxon>
        <taxon>Limisphaeraceae</taxon>
        <taxon>Limisphaera</taxon>
    </lineage>
</organism>
<evidence type="ECO:0000313" key="2">
    <source>
        <dbReference type="Proteomes" id="UP000477311"/>
    </source>
</evidence>
<dbReference type="InterPro" id="IPR025255">
    <property type="entry name" value="DUF4202"/>
</dbReference>
<dbReference type="Pfam" id="PF13875">
    <property type="entry name" value="DUF4202"/>
    <property type="match status" value="1"/>
</dbReference>
<dbReference type="PANTHER" id="PTHR41729">
    <property type="entry name" value="GLUTAMYL-TRNA SYNTHETASE"/>
    <property type="match status" value="1"/>
</dbReference>
<gene>
    <name evidence="1" type="ORF">G4L39_07775</name>
</gene>
<keyword evidence="2" id="KW-1185">Reference proteome</keyword>
<comment type="caution">
    <text evidence="1">The sequence shown here is derived from an EMBL/GenBank/DDBJ whole genome shotgun (WGS) entry which is preliminary data.</text>
</comment>